<dbReference type="PANTHER" id="PTHR48090:SF7">
    <property type="entry name" value="RFBJ PROTEIN"/>
    <property type="match status" value="1"/>
</dbReference>
<dbReference type="Pfam" id="PF00535">
    <property type="entry name" value="Glycos_transf_2"/>
    <property type="match status" value="1"/>
</dbReference>
<proteinExistence type="predicted"/>
<dbReference type="AlphaFoldDB" id="A0AAE3UGK8"/>
<dbReference type="RefSeq" id="WP_314512705.1">
    <property type="nucleotide sequence ID" value="NZ_JASJOU010000005.1"/>
</dbReference>
<evidence type="ECO:0000313" key="2">
    <source>
        <dbReference type="EMBL" id="MDJ1502577.1"/>
    </source>
</evidence>
<dbReference type="CDD" id="cd04179">
    <property type="entry name" value="DPM_DPG-synthase_like"/>
    <property type="match status" value="1"/>
</dbReference>
<accession>A0AAE3UGK8</accession>
<feature type="domain" description="Glycosyltransferase 2-like" evidence="1">
    <location>
        <begin position="10"/>
        <end position="178"/>
    </location>
</feature>
<dbReference type="PANTHER" id="PTHR48090">
    <property type="entry name" value="UNDECAPRENYL-PHOSPHATE 4-DEOXY-4-FORMAMIDO-L-ARABINOSE TRANSFERASE-RELATED"/>
    <property type="match status" value="1"/>
</dbReference>
<evidence type="ECO:0000259" key="1">
    <source>
        <dbReference type="Pfam" id="PF00535"/>
    </source>
</evidence>
<reference evidence="2" key="1">
    <citation type="submission" date="2023-05" db="EMBL/GenBank/DDBJ databases">
        <authorList>
            <person name="Zhang X."/>
        </authorList>
    </citation>
    <scope>NUCLEOTIDE SEQUENCE</scope>
    <source>
        <strain evidence="2">BD1B2-1</strain>
    </source>
</reference>
<dbReference type="InterPro" id="IPR050256">
    <property type="entry name" value="Glycosyltransferase_2"/>
</dbReference>
<gene>
    <name evidence="2" type="ORF">QNI22_18050</name>
</gene>
<dbReference type="SUPFAM" id="SSF53448">
    <property type="entry name" value="Nucleotide-diphospho-sugar transferases"/>
    <property type="match status" value="1"/>
</dbReference>
<organism evidence="2 3">
    <name type="scientific">Xanthocytophaga agilis</name>
    <dbReference type="NCBI Taxonomy" id="3048010"/>
    <lineage>
        <taxon>Bacteria</taxon>
        <taxon>Pseudomonadati</taxon>
        <taxon>Bacteroidota</taxon>
        <taxon>Cytophagia</taxon>
        <taxon>Cytophagales</taxon>
        <taxon>Rhodocytophagaceae</taxon>
        <taxon>Xanthocytophaga</taxon>
    </lineage>
</organism>
<dbReference type="EMBL" id="JASJOU010000005">
    <property type="protein sequence ID" value="MDJ1502577.1"/>
    <property type="molecule type" value="Genomic_DNA"/>
</dbReference>
<dbReference type="InterPro" id="IPR001173">
    <property type="entry name" value="Glyco_trans_2-like"/>
</dbReference>
<protein>
    <submittedName>
        <fullName evidence="2">Glycosyltransferase family 2 protein</fullName>
    </submittedName>
</protein>
<dbReference type="Proteomes" id="UP001232063">
    <property type="component" value="Unassembled WGS sequence"/>
</dbReference>
<comment type="caution">
    <text evidence="2">The sequence shown here is derived from an EMBL/GenBank/DDBJ whole genome shotgun (WGS) entry which is preliminary data.</text>
</comment>
<sequence length="242" mass="27972">MQTTTITKLSIVIPAYNEGRTIHFILNKIKAVQLLNNIEKEVIIINDCSKDNTEESILNYQRENPDLPITYFKHEVNKGKGAALHTGISKATGEYVIIQDADLEYDPREYNILLQPVLEGFADIVFGSRFMGGNPHRILFFWHTIGNKFLTFLSNMFTNLNLTDMETCYKLFRTDMIQAIKLKENRFGFEPEVTAKVARIPNVRIYEVGISYYGRTYAEGKKINWKDGFRAIYCILKYNLFA</sequence>
<name>A0AAE3UGK8_9BACT</name>
<dbReference type="Gene3D" id="3.90.550.10">
    <property type="entry name" value="Spore Coat Polysaccharide Biosynthesis Protein SpsA, Chain A"/>
    <property type="match status" value="1"/>
</dbReference>
<evidence type="ECO:0000313" key="3">
    <source>
        <dbReference type="Proteomes" id="UP001232063"/>
    </source>
</evidence>
<keyword evidence="3" id="KW-1185">Reference proteome</keyword>
<dbReference type="InterPro" id="IPR029044">
    <property type="entry name" value="Nucleotide-diphossugar_trans"/>
</dbReference>